<evidence type="ECO:0000256" key="9">
    <source>
        <dbReference type="ARBA" id="ARBA00082133"/>
    </source>
</evidence>
<comment type="caution">
    <text evidence="14">The sequence shown here is derived from an EMBL/GenBank/DDBJ whole genome shotgun (WGS) entry which is preliminary data.</text>
</comment>
<dbReference type="Pfam" id="PF00179">
    <property type="entry name" value="UQ_con"/>
    <property type="match status" value="1"/>
</dbReference>
<dbReference type="SMART" id="SM00212">
    <property type="entry name" value="UBCc"/>
    <property type="match status" value="1"/>
</dbReference>
<dbReference type="GO" id="GO:0005524">
    <property type="term" value="F:ATP binding"/>
    <property type="evidence" value="ECO:0007669"/>
    <property type="project" value="UniProtKB-UniRule"/>
</dbReference>
<evidence type="ECO:0000256" key="4">
    <source>
        <dbReference type="ARBA" id="ARBA00022786"/>
    </source>
</evidence>
<dbReference type="InterPro" id="IPR050113">
    <property type="entry name" value="Ub_conjugating_enzyme"/>
</dbReference>
<keyword evidence="4 11" id="KW-0833">Ubl conjugation pathway</keyword>
<dbReference type="AlphaFoldDB" id="A0AAE1FW72"/>
<feature type="region of interest" description="Disordered" evidence="12">
    <location>
        <begin position="182"/>
        <end position="234"/>
    </location>
</feature>
<evidence type="ECO:0000256" key="5">
    <source>
        <dbReference type="ARBA" id="ARBA00022840"/>
    </source>
</evidence>
<comment type="similarity">
    <text evidence="11">Belongs to the ubiquitin-conjugating enzyme family.</text>
</comment>
<feature type="compositionally biased region" description="Acidic residues" evidence="12">
    <location>
        <begin position="204"/>
        <end position="213"/>
    </location>
</feature>
<evidence type="ECO:0000256" key="1">
    <source>
        <dbReference type="ARBA" id="ARBA00012486"/>
    </source>
</evidence>
<dbReference type="PROSITE" id="PS00183">
    <property type="entry name" value="UBC_1"/>
    <property type="match status" value="1"/>
</dbReference>
<evidence type="ECO:0000256" key="6">
    <source>
        <dbReference type="ARBA" id="ARBA00072440"/>
    </source>
</evidence>
<protein>
    <recommendedName>
        <fullName evidence="6">Ubiquitin-conjugating enzyme E2 T</fullName>
        <ecNumber evidence="1">2.3.2.23</ecNumber>
    </recommendedName>
    <alternativeName>
        <fullName evidence="7">E2 ubiquitin-conjugating enzyme T</fullName>
    </alternativeName>
    <alternativeName>
        <fullName evidence="9">Ubiquitin carrier protein T</fullName>
    </alternativeName>
    <alternativeName>
        <fullName evidence="8">Ubiquitin-protein ligase T</fullName>
    </alternativeName>
</protein>
<name>A0AAE1FW72_PETCI</name>
<keyword evidence="5 11" id="KW-0067">ATP-binding</keyword>
<keyword evidence="3 11" id="KW-0547">Nucleotide-binding</keyword>
<dbReference type="FunFam" id="3.10.110.10:FF:000041">
    <property type="entry name" value="Ubiquitin-conjugating enzyme E2 T"/>
    <property type="match status" value="1"/>
</dbReference>
<dbReference type="PROSITE" id="PS50127">
    <property type="entry name" value="UBC_2"/>
    <property type="match status" value="1"/>
</dbReference>
<gene>
    <name evidence="14" type="ORF">Pcinc_016456</name>
</gene>
<evidence type="ECO:0000256" key="7">
    <source>
        <dbReference type="ARBA" id="ARBA00076317"/>
    </source>
</evidence>
<evidence type="ECO:0000256" key="2">
    <source>
        <dbReference type="ARBA" id="ARBA00022679"/>
    </source>
</evidence>
<organism evidence="14 15">
    <name type="scientific">Petrolisthes cinctipes</name>
    <name type="common">Flat porcelain crab</name>
    <dbReference type="NCBI Taxonomy" id="88211"/>
    <lineage>
        <taxon>Eukaryota</taxon>
        <taxon>Metazoa</taxon>
        <taxon>Ecdysozoa</taxon>
        <taxon>Arthropoda</taxon>
        <taxon>Crustacea</taxon>
        <taxon>Multicrustacea</taxon>
        <taxon>Malacostraca</taxon>
        <taxon>Eumalacostraca</taxon>
        <taxon>Eucarida</taxon>
        <taxon>Decapoda</taxon>
        <taxon>Pleocyemata</taxon>
        <taxon>Anomura</taxon>
        <taxon>Galatheoidea</taxon>
        <taxon>Porcellanidae</taxon>
        <taxon>Petrolisthes</taxon>
    </lineage>
</organism>
<evidence type="ECO:0000259" key="13">
    <source>
        <dbReference type="PROSITE" id="PS50127"/>
    </source>
</evidence>
<evidence type="ECO:0000256" key="12">
    <source>
        <dbReference type="SAM" id="MobiDB-lite"/>
    </source>
</evidence>
<proteinExistence type="inferred from homology"/>
<dbReference type="EC" id="2.3.2.23" evidence="1"/>
<dbReference type="PANTHER" id="PTHR24067">
    <property type="entry name" value="UBIQUITIN-CONJUGATING ENZYME E2"/>
    <property type="match status" value="1"/>
</dbReference>
<dbReference type="InterPro" id="IPR016135">
    <property type="entry name" value="UBQ-conjugating_enzyme/RWD"/>
</dbReference>
<accession>A0AAE1FW72</accession>
<evidence type="ECO:0000313" key="14">
    <source>
        <dbReference type="EMBL" id="KAK3878913.1"/>
    </source>
</evidence>
<evidence type="ECO:0000313" key="15">
    <source>
        <dbReference type="Proteomes" id="UP001286313"/>
    </source>
</evidence>
<evidence type="ECO:0000256" key="8">
    <source>
        <dbReference type="ARBA" id="ARBA00077509"/>
    </source>
</evidence>
<keyword evidence="15" id="KW-1185">Reference proteome</keyword>
<dbReference type="Gene3D" id="3.10.110.10">
    <property type="entry name" value="Ubiquitin Conjugating Enzyme"/>
    <property type="match status" value="1"/>
</dbReference>
<feature type="active site" description="Glycyl thioester intermediate" evidence="10">
    <location>
        <position position="118"/>
    </location>
</feature>
<evidence type="ECO:0000256" key="3">
    <source>
        <dbReference type="ARBA" id="ARBA00022741"/>
    </source>
</evidence>
<feature type="domain" description="UBC core" evidence="13">
    <location>
        <begin position="34"/>
        <end position="184"/>
    </location>
</feature>
<dbReference type="Proteomes" id="UP001286313">
    <property type="component" value="Unassembled WGS sequence"/>
</dbReference>
<dbReference type="CDD" id="cd23805">
    <property type="entry name" value="UBCc_UBE2T"/>
    <property type="match status" value="1"/>
</dbReference>
<keyword evidence="2" id="KW-0808">Transferase</keyword>
<sequence>MSSKNVSPSTKKSTLLTCELSEEDSNKAKDIMAQRMGRLKKELEQLRESPPVGVSCWPDGDDLTSFTAVIIGDDTTVYAGGMFKLEVKIPDRYPFLPPKVRFLTKVYHPNIDTLGRICLDILKVTPGGSWRPIYNLATVLTSVRLLLEYPNPNDPLMNDIAADYQLRKPTFDATAREWTAKYAKDKDVIPAQPETSAKKRTLEAGDDSDEEESEPAKKKERKGGTNSDSEEDSD</sequence>
<evidence type="ECO:0000256" key="11">
    <source>
        <dbReference type="RuleBase" id="RU362109"/>
    </source>
</evidence>
<dbReference type="InterPro" id="IPR000608">
    <property type="entry name" value="UBC"/>
</dbReference>
<dbReference type="EMBL" id="JAWQEG010001513">
    <property type="protein sequence ID" value="KAK3878913.1"/>
    <property type="molecule type" value="Genomic_DNA"/>
</dbReference>
<dbReference type="SUPFAM" id="SSF54495">
    <property type="entry name" value="UBC-like"/>
    <property type="match status" value="1"/>
</dbReference>
<evidence type="ECO:0000256" key="10">
    <source>
        <dbReference type="PROSITE-ProRule" id="PRU10133"/>
    </source>
</evidence>
<dbReference type="InterPro" id="IPR023313">
    <property type="entry name" value="UBQ-conjugating_AS"/>
</dbReference>
<reference evidence="14" key="1">
    <citation type="submission" date="2023-10" db="EMBL/GenBank/DDBJ databases">
        <title>Genome assemblies of two species of porcelain crab, Petrolisthes cinctipes and Petrolisthes manimaculis (Anomura: Porcellanidae).</title>
        <authorList>
            <person name="Angst P."/>
        </authorList>
    </citation>
    <scope>NUCLEOTIDE SEQUENCE</scope>
    <source>
        <strain evidence="14">PB745_01</strain>
        <tissue evidence="14">Gill</tissue>
    </source>
</reference>
<dbReference type="GO" id="GO:0061631">
    <property type="term" value="F:ubiquitin conjugating enzyme activity"/>
    <property type="evidence" value="ECO:0007669"/>
    <property type="project" value="UniProtKB-EC"/>
</dbReference>